<dbReference type="KEGG" id="bpg:Bathy05g01330"/>
<evidence type="ECO:0000256" key="6">
    <source>
        <dbReference type="ARBA" id="ARBA00022840"/>
    </source>
</evidence>
<evidence type="ECO:0000256" key="10">
    <source>
        <dbReference type="ARBA" id="ARBA00023306"/>
    </source>
</evidence>
<proteinExistence type="inferred from homology"/>
<dbReference type="EMBL" id="FO082274">
    <property type="protein sequence ID" value="CCO16592.1"/>
    <property type="molecule type" value="Genomic_DNA"/>
</dbReference>
<name>K8EEP7_9CHLO</name>
<evidence type="ECO:0000256" key="8">
    <source>
        <dbReference type="ARBA" id="ARBA00023067"/>
    </source>
</evidence>
<keyword evidence="8" id="KW-0226">DNA condensation</keyword>
<keyword evidence="7 12" id="KW-0175">Coiled coil</keyword>
<evidence type="ECO:0000256" key="7">
    <source>
        <dbReference type="ARBA" id="ARBA00023054"/>
    </source>
</evidence>
<dbReference type="Proteomes" id="UP000198341">
    <property type="component" value="Chromosome 5"/>
</dbReference>
<evidence type="ECO:0000256" key="4">
    <source>
        <dbReference type="ARBA" id="ARBA00022741"/>
    </source>
</evidence>
<dbReference type="GO" id="GO:0051301">
    <property type="term" value="P:cell division"/>
    <property type="evidence" value="ECO:0007669"/>
    <property type="project" value="UniProtKB-KW"/>
</dbReference>
<keyword evidence="15" id="KW-1185">Reference proteome</keyword>
<dbReference type="Pfam" id="PF02463">
    <property type="entry name" value="SMC_N"/>
    <property type="match status" value="1"/>
</dbReference>
<dbReference type="InterPro" id="IPR036277">
    <property type="entry name" value="SMC_hinge_sf"/>
</dbReference>
<reference evidence="14 15" key="1">
    <citation type="submission" date="2011-10" db="EMBL/GenBank/DDBJ databases">
        <authorList>
            <person name="Genoscope - CEA"/>
        </authorList>
    </citation>
    <scope>NUCLEOTIDE SEQUENCE [LARGE SCALE GENOMIC DNA]</scope>
    <source>
        <strain evidence="14 15">RCC 1105</strain>
    </source>
</reference>
<evidence type="ECO:0000313" key="14">
    <source>
        <dbReference type="EMBL" id="CCO16592.1"/>
    </source>
</evidence>
<evidence type="ECO:0000259" key="13">
    <source>
        <dbReference type="SMART" id="SM00968"/>
    </source>
</evidence>
<dbReference type="Gene3D" id="1.20.1060.20">
    <property type="match status" value="1"/>
</dbReference>
<feature type="domain" description="SMC hinge" evidence="13">
    <location>
        <begin position="490"/>
        <end position="607"/>
    </location>
</feature>
<evidence type="ECO:0000256" key="3">
    <source>
        <dbReference type="ARBA" id="ARBA00022618"/>
    </source>
</evidence>
<dbReference type="SMART" id="SM00968">
    <property type="entry name" value="SMC_hinge"/>
    <property type="match status" value="1"/>
</dbReference>
<dbReference type="GO" id="GO:0005524">
    <property type="term" value="F:ATP binding"/>
    <property type="evidence" value="ECO:0007669"/>
    <property type="project" value="UniProtKB-KW"/>
</dbReference>
<dbReference type="SUPFAM" id="SSF75553">
    <property type="entry name" value="Smc hinge domain"/>
    <property type="match status" value="1"/>
</dbReference>
<evidence type="ECO:0000256" key="5">
    <source>
        <dbReference type="ARBA" id="ARBA00022776"/>
    </source>
</evidence>
<evidence type="ECO:0000256" key="9">
    <source>
        <dbReference type="ARBA" id="ARBA00023242"/>
    </source>
</evidence>
<dbReference type="GeneID" id="19015637"/>
<keyword evidence="6" id="KW-0067">ATP-binding</keyword>
<evidence type="ECO:0000256" key="12">
    <source>
        <dbReference type="SAM" id="Coils"/>
    </source>
</evidence>
<comment type="similarity">
    <text evidence="2">Belongs to the SMC family. SMC4 subfamily.</text>
</comment>
<keyword evidence="4" id="KW-0547">Nucleotide-binding</keyword>
<dbReference type="InterPro" id="IPR024704">
    <property type="entry name" value="SMC"/>
</dbReference>
<dbReference type="GO" id="GO:0016887">
    <property type="term" value="F:ATP hydrolysis activity"/>
    <property type="evidence" value="ECO:0007669"/>
    <property type="project" value="InterPro"/>
</dbReference>
<evidence type="ECO:0000313" key="15">
    <source>
        <dbReference type="Proteomes" id="UP000198341"/>
    </source>
</evidence>
<keyword evidence="10" id="KW-0131">Cell cycle</keyword>
<feature type="coiled-coil region" evidence="12">
    <location>
        <begin position="980"/>
        <end position="1017"/>
    </location>
</feature>
<evidence type="ECO:0000256" key="1">
    <source>
        <dbReference type="ARBA" id="ARBA00004123"/>
    </source>
</evidence>
<dbReference type="STRING" id="41875.K8EEP7"/>
<dbReference type="eggNOG" id="KOG0996">
    <property type="taxonomic scope" value="Eukaryota"/>
</dbReference>
<dbReference type="Gene3D" id="3.30.70.1620">
    <property type="match status" value="1"/>
</dbReference>
<dbReference type="InterPro" id="IPR027417">
    <property type="entry name" value="P-loop_NTPase"/>
</dbReference>
<protein>
    <recommendedName>
        <fullName evidence="11">Structural maintenance of chromosomes protein</fullName>
    </recommendedName>
</protein>
<keyword evidence="9 11" id="KW-0539">Nucleus</keyword>
<sequence>MMFVFGKRAKQLRLNKVSELIHKSTNFRNLEYARVEVHFHEIVDSDTDPEGFTSVPNSEFTIAREAYINNTSKYFVNKKTSNFTEVTNLLKGKGVDLNNNRFLILQGEVEQISMMKPKGVNPGDEGLLEYMEDIIGTNQYVEPIEEAGKKLEELNEKRGGMVSRLTLVEKEKDALEIVKNEAELFLQKEKDLLQAKSISLQLEVMETRKVMAEMSENRVGLQTNLEEEKSKQSEHKESLKGIEAKFKAQATEMNEIQQNLDNSTKEFAEFEKKDVKFREDLKHMKQQVKKLDEKLAKEIAQKEKIVVECENIEKDVPALETRKADLEAKVQGEESKLDEMLDGLKGEMAEIGAKIDGVEKELQPWEGKIADARGEFDVANAERKLVLEKHAEVEKNLKAAIDGKASAEVKVKSLTKQIADDEAQLAIELEKVEKARKAETAAKAKEAGLLEITRDARGKLEQRKTTASQESQKGAIVQALLDAQSAGGVKGVIGRLGDLGAIDKKYDVAVSTAVGALDYVVVETTADAQNCVQYLRRNNLGVATFLILEKQAHLAQKLKENQNNIPENAPRLIDLIKPAQERLLPAFYFAVRETAVAEDLDQAGRIAYGAKRHRVVTLKGQVIETSGTMSGGGSKPISGRMRVGKEKPVVVDEKAAAREVAESEKELQKATADLERAKKAAFEALREARDAEAKCAQYERSLPKLKAELEAAEGKIVDLDGRLDELKAAHEASKNDASELRELDEKVAQADAALKSVLDGASKLKAELKKWQDALENVGGEELRRQKSIVKEVRFGIEMASKKVTEKRAAAKSHEKTMERLTKSVCEAETEREKIKSEMDTIKEEFKGLEEGAMKVLESQSQLKALAETKAGECAASQAELEEIMKIVNELRSVEVDLQGKIDDIDNKLREHGKVEKGCLKEMEKLQNERNTLSPGVDESEILLNVSDEQLSDINAESNDETINAIETELKEMKPDMTSIEQFAAKLAEYEERVGDLKTVTEERDTFRQTFDELRKKRLEEFMAGFSIISIKLKEMYQMITLGGDAELELVDSLDPFSEGIVFSVRPPKKSWKNIANLSGGEKTLSSLALVFALHHYKPTPLYVMDEIDAALDFKNVSIVGHYIKERTKDAQFIIISLRNNMFELADRLVGIYKTENHTKTVAINPGAFTVGSKEQANDAAPKAVLGSNAATAK</sequence>
<feature type="coiled-coil region" evidence="12">
    <location>
        <begin position="168"/>
        <end position="361"/>
    </location>
</feature>
<comment type="subcellular location">
    <subcellularLocation>
        <location evidence="1 11">Nucleus</location>
    </subcellularLocation>
</comment>
<keyword evidence="3" id="KW-0132">Cell division</keyword>
<feature type="coiled-coil region" evidence="12">
    <location>
        <begin position="653"/>
        <end position="781"/>
    </location>
</feature>
<dbReference type="PANTHER" id="PTHR18937">
    <property type="entry name" value="STRUCTURAL MAINTENANCE OF CHROMOSOMES SMC FAMILY MEMBER"/>
    <property type="match status" value="1"/>
</dbReference>
<dbReference type="GO" id="GO:0000796">
    <property type="term" value="C:condensin complex"/>
    <property type="evidence" value="ECO:0007669"/>
    <property type="project" value="TreeGrafter"/>
</dbReference>
<dbReference type="FunFam" id="3.40.50.300:FF:000481">
    <property type="entry name" value="Structural maintenance of chromosomes 4"/>
    <property type="match status" value="1"/>
</dbReference>
<evidence type="ECO:0000256" key="11">
    <source>
        <dbReference type="PIRNR" id="PIRNR005719"/>
    </source>
</evidence>
<keyword evidence="5" id="KW-0498">Mitosis</keyword>
<organism evidence="14 15">
    <name type="scientific">Bathycoccus prasinos</name>
    <dbReference type="NCBI Taxonomy" id="41875"/>
    <lineage>
        <taxon>Eukaryota</taxon>
        <taxon>Viridiplantae</taxon>
        <taxon>Chlorophyta</taxon>
        <taxon>Mamiellophyceae</taxon>
        <taxon>Mamiellales</taxon>
        <taxon>Bathycoccaceae</taxon>
        <taxon>Bathycoccus</taxon>
    </lineage>
</organism>
<dbReference type="InterPro" id="IPR003395">
    <property type="entry name" value="RecF/RecN/SMC_N"/>
</dbReference>
<dbReference type="Gene3D" id="3.40.50.300">
    <property type="entry name" value="P-loop containing nucleotide triphosphate hydrolases"/>
    <property type="match status" value="2"/>
</dbReference>
<accession>K8EEP7</accession>
<dbReference type="Pfam" id="PF06470">
    <property type="entry name" value="SMC_hinge"/>
    <property type="match status" value="1"/>
</dbReference>
<evidence type="ECO:0000256" key="2">
    <source>
        <dbReference type="ARBA" id="ARBA00006005"/>
    </source>
</evidence>
<dbReference type="GO" id="GO:0007076">
    <property type="term" value="P:mitotic chromosome condensation"/>
    <property type="evidence" value="ECO:0007669"/>
    <property type="project" value="TreeGrafter"/>
</dbReference>
<dbReference type="AlphaFoldDB" id="K8EEP7"/>
<dbReference type="SUPFAM" id="SSF52540">
    <property type="entry name" value="P-loop containing nucleoside triphosphate hydrolases"/>
    <property type="match status" value="1"/>
</dbReference>
<dbReference type="GO" id="GO:0005634">
    <property type="term" value="C:nucleus"/>
    <property type="evidence" value="ECO:0007669"/>
    <property type="project" value="UniProtKB-SubCell"/>
</dbReference>
<dbReference type="PIRSF" id="PIRSF005719">
    <property type="entry name" value="SMC"/>
    <property type="match status" value="1"/>
</dbReference>
<dbReference type="InterPro" id="IPR010935">
    <property type="entry name" value="SMC_hinge"/>
</dbReference>
<dbReference type="RefSeq" id="XP_007513034.1">
    <property type="nucleotide sequence ID" value="XM_007512972.1"/>
</dbReference>
<dbReference type="PANTHER" id="PTHR18937:SF172">
    <property type="entry name" value="STRUCTURAL MAINTENANCE OF CHROMOSOMES PROTEIN"/>
    <property type="match status" value="1"/>
</dbReference>
<gene>
    <name evidence="14" type="ORF">Bathy05g01330</name>
</gene>
<dbReference type="OrthoDB" id="5575062at2759"/>